<name>A0ABT5YM37_9PROT</name>
<gene>
    <name evidence="3" type="ORF">P2G67_08545</name>
</gene>
<protein>
    <submittedName>
        <fullName evidence="3">Uncharacterized protein</fullName>
    </submittedName>
</protein>
<accession>A0ABT5YM37</accession>
<evidence type="ECO:0000256" key="1">
    <source>
        <dbReference type="SAM" id="MobiDB-lite"/>
    </source>
</evidence>
<dbReference type="EMBL" id="JARHUD010000004">
    <property type="protein sequence ID" value="MDF2096021.1"/>
    <property type="molecule type" value="Genomic_DNA"/>
</dbReference>
<keyword evidence="2" id="KW-0732">Signal</keyword>
<dbReference type="RefSeq" id="WP_275822019.1">
    <property type="nucleotide sequence ID" value="NZ_JARHUD010000004.1"/>
</dbReference>
<organism evidence="3 4">
    <name type="scientific">Aquibaculum arenosum</name>
    <dbReference type="NCBI Taxonomy" id="3032591"/>
    <lineage>
        <taxon>Bacteria</taxon>
        <taxon>Pseudomonadati</taxon>
        <taxon>Pseudomonadota</taxon>
        <taxon>Alphaproteobacteria</taxon>
        <taxon>Rhodospirillales</taxon>
        <taxon>Rhodovibrionaceae</taxon>
        <taxon>Aquibaculum</taxon>
    </lineage>
</organism>
<feature type="region of interest" description="Disordered" evidence="1">
    <location>
        <begin position="55"/>
        <end position="80"/>
    </location>
</feature>
<evidence type="ECO:0000313" key="4">
    <source>
        <dbReference type="Proteomes" id="UP001215503"/>
    </source>
</evidence>
<evidence type="ECO:0000313" key="3">
    <source>
        <dbReference type="EMBL" id="MDF2096021.1"/>
    </source>
</evidence>
<keyword evidence="4" id="KW-1185">Reference proteome</keyword>
<evidence type="ECO:0000256" key="2">
    <source>
        <dbReference type="SAM" id="SignalP"/>
    </source>
</evidence>
<reference evidence="3 4" key="1">
    <citation type="submission" date="2023-03" db="EMBL/GenBank/DDBJ databases">
        <title>Fodinicurvata sp. CAU 1616 isolated from sea sendiment.</title>
        <authorList>
            <person name="Kim W."/>
        </authorList>
    </citation>
    <scope>NUCLEOTIDE SEQUENCE [LARGE SCALE GENOMIC DNA]</scope>
    <source>
        <strain evidence="3 4">CAU 1616</strain>
    </source>
</reference>
<feature type="compositionally biased region" description="Basic and acidic residues" evidence="1">
    <location>
        <begin position="55"/>
        <end position="66"/>
    </location>
</feature>
<comment type="caution">
    <text evidence="3">The sequence shown here is derived from an EMBL/GenBank/DDBJ whole genome shotgun (WGS) entry which is preliminary data.</text>
</comment>
<dbReference type="Proteomes" id="UP001215503">
    <property type="component" value="Unassembled WGS sequence"/>
</dbReference>
<proteinExistence type="predicted"/>
<sequence>MRGIIFTSAFVLALSGGAALAHQCPSMMEEIDQALPSADLSEDERQRVTELRQEGEELHEAGDHAGSEAALGEAKDILGL</sequence>
<feature type="chain" id="PRO_5046076153" evidence="2">
    <location>
        <begin position="22"/>
        <end position="80"/>
    </location>
</feature>
<feature type="signal peptide" evidence="2">
    <location>
        <begin position="1"/>
        <end position="21"/>
    </location>
</feature>